<gene>
    <name evidence="1" type="ORF">H9742_14075</name>
</gene>
<protein>
    <submittedName>
        <fullName evidence="1">Uncharacterized protein</fullName>
    </submittedName>
</protein>
<comment type="caution">
    <text evidence="1">The sequence shown here is derived from an EMBL/GenBank/DDBJ whole genome shotgun (WGS) entry which is preliminary data.</text>
</comment>
<name>A0A9D1R872_9FIRM</name>
<proteinExistence type="predicted"/>
<organism evidence="1 2">
    <name type="scientific">Candidatus Acetatifactor stercoripullorum</name>
    <dbReference type="NCBI Taxonomy" id="2838414"/>
    <lineage>
        <taxon>Bacteria</taxon>
        <taxon>Bacillati</taxon>
        <taxon>Bacillota</taxon>
        <taxon>Clostridia</taxon>
        <taxon>Lachnospirales</taxon>
        <taxon>Lachnospiraceae</taxon>
        <taxon>Acetatifactor</taxon>
    </lineage>
</organism>
<evidence type="ECO:0000313" key="2">
    <source>
        <dbReference type="Proteomes" id="UP000824265"/>
    </source>
</evidence>
<evidence type="ECO:0000313" key="1">
    <source>
        <dbReference type="EMBL" id="HIW82625.1"/>
    </source>
</evidence>
<dbReference type="EMBL" id="DXGH01000073">
    <property type="protein sequence ID" value="HIW82625.1"/>
    <property type="molecule type" value="Genomic_DNA"/>
</dbReference>
<dbReference type="Proteomes" id="UP000824265">
    <property type="component" value="Unassembled WGS sequence"/>
</dbReference>
<sequence>MKCEKFRCVYEIDGECEADGGECIGDMCESFGDCTTCQDQNREECGGLE</sequence>
<reference evidence="1" key="1">
    <citation type="journal article" date="2021" name="PeerJ">
        <title>Extensive microbial diversity within the chicken gut microbiome revealed by metagenomics and culture.</title>
        <authorList>
            <person name="Gilroy R."/>
            <person name="Ravi A."/>
            <person name="Getino M."/>
            <person name="Pursley I."/>
            <person name="Horton D.L."/>
            <person name="Alikhan N.F."/>
            <person name="Baker D."/>
            <person name="Gharbi K."/>
            <person name="Hall N."/>
            <person name="Watson M."/>
            <person name="Adriaenssens E.M."/>
            <person name="Foster-Nyarko E."/>
            <person name="Jarju S."/>
            <person name="Secka A."/>
            <person name="Antonio M."/>
            <person name="Oren A."/>
            <person name="Chaudhuri R.R."/>
            <person name="La Ragione R."/>
            <person name="Hildebrand F."/>
            <person name="Pallen M.J."/>
        </authorList>
    </citation>
    <scope>NUCLEOTIDE SEQUENCE</scope>
    <source>
        <strain evidence="1">CHK195-6426</strain>
    </source>
</reference>
<accession>A0A9D1R872</accession>
<reference evidence="1" key="2">
    <citation type="submission" date="2021-04" db="EMBL/GenBank/DDBJ databases">
        <authorList>
            <person name="Gilroy R."/>
        </authorList>
    </citation>
    <scope>NUCLEOTIDE SEQUENCE</scope>
    <source>
        <strain evidence="1">CHK195-6426</strain>
    </source>
</reference>
<dbReference type="AlphaFoldDB" id="A0A9D1R872"/>